<dbReference type="EMBL" id="DVGZ01000085">
    <property type="protein sequence ID" value="HIR47598.1"/>
    <property type="molecule type" value="Genomic_DNA"/>
</dbReference>
<accession>A0A9D1ANT8</accession>
<dbReference type="InterPro" id="IPR003832">
    <property type="entry name" value="DUF212"/>
</dbReference>
<evidence type="ECO:0000313" key="1">
    <source>
        <dbReference type="EMBL" id="HIR47598.1"/>
    </source>
</evidence>
<dbReference type="PANTHER" id="PTHR31446">
    <property type="entry name" value="ACID PHOSPHATASE/VANADIUM-DEPENDENT HALOPEROXIDASE-RELATED PROTEIN"/>
    <property type="match status" value="1"/>
</dbReference>
<protein>
    <submittedName>
        <fullName evidence="1">Divergent PAP2 family protein</fullName>
    </submittedName>
</protein>
<proteinExistence type="predicted"/>
<dbReference type="PANTHER" id="PTHR31446:SF29">
    <property type="entry name" value="ACID PHOSPHATASE_VANADIUM-DEPENDENT HALOPEROXIDASE-RELATED PROTEIN"/>
    <property type="match status" value="1"/>
</dbReference>
<sequence length="140" mass="14965">MLSSALLSWFFAQFFKTIIDSIRAGELCLKRFWETGGMPSSHSATVCGLAAAAAIREGFTSSVFALSLVLATVVMYDAMGVRQAAGQHAREINEIKKQLGDDDSDNLPEKLGHRPTEVMSGAVLGIVIAWIVCSFIPSGG</sequence>
<dbReference type="Pfam" id="PF02681">
    <property type="entry name" value="DUF212"/>
    <property type="match status" value="1"/>
</dbReference>
<evidence type="ECO:0000313" key="2">
    <source>
        <dbReference type="Proteomes" id="UP000824242"/>
    </source>
</evidence>
<dbReference type="Proteomes" id="UP000824242">
    <property type="component" value="Unassembled WGS sequence"/>
</dbReference>
<reference evidence="1" key="1">
    <citation type="submission" date="2020-10" db="EMBL/GenBank/DDBJ databases">
        <authorList>
            <person name="Gilroy R."/>
        </authorList>
    </citation>
    <scope>NUCLEOTIDE SEQUENCE</scope>
    <source>
        <strain evidence="1">ChiSxjej1B13-7958</strain>
    </source>
</reference>
<comment type="caution">
    <text evidence="1">The sequence shown here is derived from an EMBL/GenBank/DDBJ whole genome shotgun (WGS) entry which is preliminary data.</text>
</comment>
<name>A0A9D1ANT8_9FIRM</name>
<organism evidence="1 2">
    <name type="scientific">Candidatus Caccousia avicola</name>
    <dbReference type="NCBI Taxonomy" id="2840721"/>
    <lineage>
        <taxon>Bacteria</taxon>
        <taxon>Bacillati</taxon>
        <taxon>Bacillota</taxon>
        <taxon>Clostridia</taxon>
        <taxon>Eubacteriales</taxon>
        <taxon>Oscillospiraceae</taxon>
        <taxon>Oscillospiraceae incertae sedis</taxon>
        <taxon>Candidatus Caccousia</taxon>
    </lineage>
</organism>
<dbReference type="AlphaFoldDB" id="A0A9D1ANT8"/>
<gene>
    <name evidence="1" type="ORF">IAB89_08075</name>
</gene>
<reference evidence="1" key="2">
    <citation type="journal article" date="2021" name="PeerJ">
        <title>Extensive microbial diversity within the chicken gut microbiome revealed by metagenomics and culture.</title>
        <authorList>
            <person name="Gilroy R."/>
            <person name="Ravi A."/>
            <person name="Getino M."/>
            <person name="Pursley I."/>
            <person name="Horton D.L."/>
            <person name="Alikhan N.F."/>
            <person name="Baker D."/>
            <person name="Gharbi K."/>
            <person name="Hall N."/>
            <person name="Watson M."/>
            <person name="Adriaenssens E.M."/>
            <person name="Foster-Nyarko E."/>
            <person name="Jarju S."/>
            <person name="Secka A."/>
            <person name="Antonio M."/>
            <person name="Oren A."/>
            <person name="Chaudhuri R.R."/>
            <person name="La Ragione R."/>
            <person name="Hildebrand F."/>
            <person name="Pallen M.J."/>
        </authorList>
    </citation>
    <scope>NUCLEOTIDE SEQUENCE</scope>
    <source>
        <strain evidence="1">ChiSxjej1B13-7958</strain>
    </source>
</reference>